<feature type="transmembrane region" description="Helical" evidence="1">
    <location>
        <begin position="94"/>
        <end position="114"/>
    </location>
</feature>
<comment type="caution">
    <text evidence="2">The sequence shown here is derived from an EMBL/GenBank/DDBJ whole genome shotgun (WGS) entry which is preliminary data.</text>
</comment>
<keyword evidence="1" id="KW-0812">Transmembrane</keyword>
<evidence type="ECO:0000256" key="1">
    <source>
        <dbReference type="SAM" id="Phobius"/>
    </source>
</evidence>
<feature type="transmembrane region" description="Helical" evidence="1">
    <location>
        <begin position="134"/>
        <end position="156"/>
    </location>
</feature>
<reference evidence="2" key="1">
    <citation type="journal article" date="2015" name="Nature">
        <title>Complex archaea that bridge the gap between prokaryotes and eukaryotes.</title>
        <authorList>
            <person name="Spang A."/>
            <person name="Saw J.H."/>
            <person name="Jorgensen S.L."/>
            <person name="Zaremba-Niedzwiedzka K."/>
            <person name="Martijn J."/>
            <person name="Lind A.E."/>
            <person name="van Eijk R."/>
            <person name="Schleper C."/>
            <person name="Guy L."/>
            <person name="Ettema T.J."/>
        </authorList>
    </citation>
    <scope>NUCLEOTIDE SEQUENCE</scope>
</reference>
<gene>
    <name evidence="2" type="ORF">LCGC14_2622600</name>
</gene>
<feature type="transmembrane region" description="Helical" evidence="1">
    <location>
        <begin position="6"/>
        <end position="32"/>
    </location>
</feature>
<name>A0A0F9CDQ1_9ZZZZ</name>
<evidence type="ECO:0000313" key="2">
    <source>
        <dbReference type="EMBL" id="KKL03791.1"/>
    </source>
</evidence>
<dbReference type="EMBL" id="LAZR01044791">
    <property type="protein sequence ID" value="KKL03791.1"/>
    <property type="molecule type" value="Genomic_DNA"/>
</dbReference>
<sequence length="158" mass="16630">MKARNLSVLIGSQVLVTIGSIVAFLIALLFMSDLLSTYDAAAKLITLLLLGAGFFILGSSAASYVIQVSMLPLSIAFLIASAIGSFILLPMTDVLSMIIAASVSVFPIILIGGITQVGKKSVNMYTENTLFTKGTVYCALAIEIIVATTIIFYIALSL</sequence>
<keyword evidence="1" id="KW-0472">Membrane</keyword>
<organism evidence="2">
    <name type="scientific">marine sediment metagenome</name>
    <dbReference type="NCBI Taxonomy" id="412755"/>
    <lineage>
        <taxon>unclassified sequences</taxon>
        <taxon>metagenomes</taxon>
        <taxon>ecological metagenomes</taxon>
    </lineage>
</organism>
<keyword evidence="1" id="KW-1133">Transmembrane helix</keyword>
<dbReference type="AlphaFoldDB" id="A0A0F9CDQ1"/>
<accession>A0A0F9CDQ1</accession>
<proteinExistence type="predicted"/>
<protein>
    <submittedName>
        <fullName evidence="2">Uncharacterized protein</fullName>
    </submittedName>
</protein>
<feature type="transmembrane region" description="Helical" evidence="1">
    <location>
        <begin position="44"/>
        <end position="65"/>
    </location>
</feature>
<feature type="transmembrane region" description="Helical" evidence="1">
    <location>
        <begin position="71"/>
        <end position="89"/>
    </location>
</feature>